<feature type="signal peptide" evidence="6">
    <location>
        <begin position="1"/>
        <end position="20"/>
    </location>
</feature>
<keyword evidence="9" id="KW-1185">Reference proteome</keyword>
<dbReference type="InterPro" id="IPR044399">
    <property type="entry name" value="Mb-like_M"/>
</dbReference>
<dbReference type="GO" id="GO:0005344">
    <property type="term" value="F:oxygen carrier activity"/>
    <property type="evidence" value="ECO:0007669"/>
    <property type="project" value="UniProtKB-KW"/>
</dbReference>
<evidence type="ECO:0000256" key="2">
    <source>
        <dbReference type="ARBA" id="ARBA00022617"/>
    </source>
</evidence>
<dbReference type="InterPro" id="IPR002336">
    <property type="entry name" value="Erythrocruorin"/>
</dbReference>
<organism evidence="8 9">
    <name type="scientific">Daphnia galeata</name>
    <dbReference type="NCBI Taxonomy" id="27404"/>
    <lineage>
        <taxon>Eukaryota</taxon>
        <taxon>Metazoa</taxon>
        <taxon>Ecdysozoa</taxon>
        <taxon>Arthropoda</taxon>
        <taxon>Crustacea</taxon>
        <taxon>Branchiopoda</taxon>
        <taxon>Diplostraca</taxon>
        <taxon>Cladocera</taxon>
        <taxon>Anomopoda</taxon>
        <taxon>Daphniidae</taxon>
        <taxon>Daphnia</taxon>
    </lineage>
</organism>
<evidence type="ECO:0000313" key="8">
    <source>
        <dbReference type="EMBL" id="CAH0100639.1"/>
    </source>
</evidence>
<feature type="domain" description="Globin" evidence="7">
    <location>
        <begin position="499"/>
        <end position="642"/>
    </location>
</feature>
<evidence type="ECO:0000259" key="7">
    <source>
        <dbReference type="PROSITE" id="PS01033"/>
    </source>
</evidence>
<proteinExistence type="predicted"/>
<dbReference type="PROSITE" id="PS01033">
    <property type="entry name" value="GLOBIN"/>
    <property type="match status" value="4"/>
</dbReference>
<keyword evidence="6" id="KW-0732">Signal</keyword>
<dbReference type="GO" id="GO:0005833">
    <property type="term" value="C:hemoglobin complex"/>
    <property type="evidence" value="ECO:0007669"/>
    <property type="project" value="InterPro"/>
</dbReference>
<dbReference type="Proteomes" id="UP000789390">
    <property type="component" value="Unassembled WGS sequence"/>
</dbReference>
<feature type="domain" description="Globin" evidence="7">
    <location>
        <begin position="342"/>
        <end position="488"/>
    </location>
</feature>
<dbReference type="SUPFAM" id="SSF46458">
    <property type="entry name" value="Globin-like"/>
    <property type="match status" value="4"/>
</dbReference>
<dbReference type="InterPro" id="IPR000971">
    <property type="entry name" value="Globin"/>
</dbReference>
<evidence type="ECO:0000256" key="5">
    <source>
        <dbReference type="ARBA" id="ARBA00023004"/>
    </source>
</evidence>
<dbReference type="GO" id="GO:0046872">
    <property type="term" value="F:metal ion binding"/>
    <property type="evidence" value="ECO:0007669"/>
    <property type="project" value="UniProtKB-KW"/>
</dbReference>
<feature type="chain" id="PRO_5035222930" description="Globin domain-containing protein" evidence="6">
    <location>
        <begin position="21"/>
        <end position="642"/>
    </location>
</feature>
<feature type="domain" description="Globin" evidence="7">
    <location>
        <begin position="195"/>
        <end position="318"/>
    </location>
</feature>
<evidence type="ECO:0000256" key="6">
    <source>
        <dbReference type="SAM" id="SignalP"/>
    </source>
</evidence>
<evidence type="ECO:0000256" key="3">
    <source>
        <dbReference type="ARBA" id="ARBA00022621"/>
    </source>
</evidence>
<accession>A0A8J2RDD4</accession>
<dbReference type="GO" id="GO:0019825">
    <property type="term" value="F:oxygen binding"/>
    <property type="evidence" value="ECO:0007669"/>
    <property type="project" value="InterPro"/>
</dbReference>
<dbReference type="InterPro" id="IPR012292">
    <property type="entry name" value="Globin/Proto"/>
</dbReference>
<keyword evidence="5" id="KW-0408">Iron</keyword>
<evidence type="ECO:0000313" key="9">
    <source>
        <dbReference type="Proteomes" id="UP000789390"/>
    </source>
</evidence>
<dbReference type="CDD" id="cd01040">
    <property type="entry name" value="Mb-like"/>
    <property type="match status" value="4"/>
</dbReference>
<dbReference type="GO" id="GO:0020037">
    <property type="term" value="F:heme binding"/>
    <property type="evidence" value="ECO:0007669"/>
    <property type="project" value="InterPro"/>
</dbReference>
<name>A0A8J2RDD4_9CRUS</name>
<dbReference type="GO" id="GO:0005576">
    <property type="term" value="C:extracellular region"/>
    <property type="evidence" value="ECO:0007669"/>
    <property type="project" value="InterPro"/>
</dbReference>
<reference evidence="8" key="1">
    <citation type="submission" date="2021-11" db="EMBL/GenBank/DDBJ databases">
        <authorList>
            <person name="Schell T."/>
        </authorList>
    </citation>
    <scope>NUCLEOTIDE SEQUENCE</scope>
    <source>
        <strain evidence="8">M5</strain>
    </source>
</reference>
<keyword evidence="1" id="KW-0813">Transport</keyword>
<dbReference type="AlphaFoldDB" id="A0A8J2RDD4"/>
<dbReference type="Gene3D" id="1.10.490.10">
    <property type="entry name" value="Globins"/>
    <property type="match status" value="4"/>
</dbReference>
<evidence type="ECO:0000256" key="1">
    <source>
        <dbReference type="ARBA" id="ARBA00022448"/>
    </source>
</evidence>
<dbReference type="EMBL" id="CAKKLH010000042">
    <property type="protein sequence ID" value="CAH0100639.1"/>
    <property type="molecule type" value="Genomic_DNA"/>
</dbReference>
<dbReference type="PANTHER" id="PTHR47217:SF1">
    <property type="entry name" value="GLOBIN-LIKE PROTEIN"/>
    <property type="match status" value="1"/>
</dbReference>
<dbReference type="OrthoDB" id="436496at2759"/>
<gene>
    <name evidence="8" type="ORF">DGAL_LOCUS2924</name>
</gene>
<comment type="caution">
    <text evidence="8">The sequence shown here is derived from an EMBL/GenBank/DDBJ whole genome shotgun (WGS) entry which is preliminary data.</text>
</comment>
<protein>
    <recommendedName>
        <fullName evidence="7">Globin domain-containing protein</fullName>
    </recommendedName>
</protein>
<keyword evidence="2" id="KW-0349">Heme</keyword>
<keyword evidence="3" id="KW-0561">Oxygen transport</keyword>
<evidence type="ECO:0000256" key="4">
    <source>
        <dbReference type="ARBA" id="ARBA00022723"/>
    </source>
</evidence>
<dbReference type="Pfam" id="PF00042">
    <property type="entry name" value="Globin"/>
    <property type="match status" value="4"/>
</dbReference>
<feature type="domain" description="Globin" evidence="7">
    <location>
        <begin position="38"/>
        <end position="184"/>
    </location>
</feature>
<sequence length="642" mass="70519">MDVRSAFLFGLIAFPGTTLTTVTTTVTTVSADDSEEGILSSHDRSAIRKTWDQAKKDGDVAPQVLFRFVTAHPEYQKMFSKFASVPQNELLGNGNFLAQAYTILAGLNVVVQSLSSRELLANQLNALGGAHQARGATPIMFEQFGSILTEVLEEELGTSFNAEAKTAWKNGLGALVAGISKTLRKPEDLVDPQTKLSGHQINDVQRSWENIRNDRNALVSAIFIKLFKETPRIQKFFTKFANLAVDALPGNAEYEKQVALVADRVDTIISAMDDKLQILGNINYMRYSHTARSIPRGPWELAFLFGLIAFVSSCSQQAPGTTLTTVTTTVTTVSSDDSEEGILSSHDRSVIRKTWDQAKKDGDVAPQVLFRFVTAHPEYQKMFSKFASVPQNELLGNGNFLAQAYTILAGLNVVVQSLSSRELLANQLNALGGAHQARGATPIMFEQFGAILTEVLEEELGTSFNAEAKTAWKNGLAALVAGISKTLKKSEDLFDPQTKLSGHQIRDVQRTWENIRGGRNAIVSSIFVKLFKETPRIQKFFTKFANVVVESLPGNAEYEKQVALVADRLDTMISAMDDKLQLLGNVNYMRYTHTARSIPRGPWEDFGRLLLDVLSAKGVASDDLESWNGVLAVFVNGISPKN</sequence>
<dbReference type="PRINTS" id="PR00611">
    <property type="entry name" value="ERYTHCRUORIN"/>
</dbReference>
<keyword evidence="4" id="KW-0479">Metal-binding</keyword>
<dbReference type="InterPro" id="IPR009050">
    <property type="entry name" value="Globin-like_sf"/>
</dbReference>
<dbReference type="PANTHER" id="PTHR47217">
    <property type="entry name" value="GLOBIN-LIKE PROTEIN"/>
    <property type="match status" value="1"/>
</dbReference>